<dbReference type="EMBL" id="KL367831">
    <property type="protein sequence ID" value="KFD59565.1"/>
    <property type="molecule type" value="Genomic_DNA"/>
</dbReference>
<protein>
    <submittedName>
        <fullName evidence="1">Uncharacterized protein</fullName>
    </submittedName>
</protein>
<dbReference type="AlphaFoldDB" id="A0A085MQR9"/>
<sequence>MSLGTCPSGVCINSQNADALSRLVSDCSNHFNAAVQIAAPTISNQELQSAQTADPVISKVISPLLEGAEPQGNEWKRFPLRRFAQLSHGYNCRMGYSS</sequence>
<evidence type="ECO:0000313" key="1">
    <source>
        <dbReference type="EMBL" id="KFD59565.1"/>
    </source>
</evidence>
<reference evidence="1" key="1">
    <citation type="journal article" date="2014" name="Nat. Genet.">
        <title>Genome and transcriptome of the porcine whipworm Trichuris suis.</title>
        <authorList>
            <person name="Jex A.R."/>
            <person name="Nejsum P."/>
            <person name="Schwarz E.M."/>
            <person name="Hu L."/>
            <person name="Young N.D."/>
            <person name="Hall R.S."/>
            <person name="Korhonen P.K."/>
            <person name="Liao S."/>
            <person name="Thamsborg S."/>
            <person name="Xia J."/>
            <person name="Xu P."/>
            <person name="Wang S."/>
            <person name="Scheerlinck J.P."/>
            <person name="Hofmann A."/>
            <person name="Sternberg P.W."/>
            <person name="Wang J."/>
            <person name="Gasser R.B."/>
        </authorList>
    </citation>
    <scope>NUCLEOTIDE SEQUENCE [LARGE SCALE GENOMIC DNA]</scope>
    <source>
        <strain evidence="1">DCEP-RM93F</strain>
    </source>
</reference>
<gene>
    <name evidence="1" type="ORF">M514_28256</name>
</gene>
<proteinExistence type="predicted"/>
<accession>A0A085MQR9</accession>
<name>A0A085MQR9_9BILA</name>
<dbReference type="Proteomes" id="UP000030758">
    <property type="component" value="Unassembled WGS sequence"/>
</dbReference>
<organism evidence="1">
    <name type="scientific">Trichuris suis</name>
    <name type="common">pig whipworm</name>
    <dbReference type="NCBI Taxonomy" id="68888"/>
    <lineage>
        <taxon>Eukaryota</taxon>
        <taxon>Metazoa</taxon>
        <taxon>Ecdysozoa</taxon>
        <taxon>Nematoda</taxon>
        <taxon>Enoplea</taxon>
        <taxon>Dorylaimia</taxon>
        <taxon>Trichinellida</taxon>
        <taxon>Trichuridae</taxon>
        <taxon>Trichuris</taxon>
    </lineage>
</organism>